<evidence type="ECO:0000313" key="2">
    <source>
        <dbReference type="EMBL" id="TJY65948.1"/>
    </source>
</evidence>
<comment type="caution">
    <text evidence="2">The sequence shown here is derived from an EMBL/GenBank/DDBJ whole genome shotgun (WGS) entry which is preliminary data.</text>
</comment>
<dbReference type="EMBL" id="SUKA01000003">
    <property type="protein sequence ID" value="TJY65948.1"/>
    <property type="molecule type" value="Genomic_DNA"/>
</dbReference>
<dbReference type="GO" id="GO:0008233">
    <property type="term" value="F:peptidase activity"/>
    <property type="evidence" value="ECO:0007669"/>
    <property type="project" value="UniProtKB-KW"/>
</dbReference>
<reference evidence="2 3" key="1">
    <citation type="submission" date="2019-04" db="EMBL/GenBank/DDBJ databases">
        <title>Sphingobacterium olei sp. nov., isolated from oil-contaminated soil.</title>
        <authorList>
            <person name="Liu B."/>
        </authorList>
    </citation>
    <scope>NUCLEOTIDE SEQUENCE [LARGE SCALE GENOMIC DNA]</scope>
    <source>
        <strain evidence="2 3">Y3L14</strain>
    </source>
</reference>
<dbReference type="RefSeq" id="WP_136821077.1">
    <property type="nucleotide sequence ID" value="NZ_BMJX01000003.1"/>
</dbReference>
<dbReference type="AlphaFoldDB" id="A0A4U0H349"/>
<proteinExistence type="predicted"/>
<evidence type="ECO:0000256" key="1">
    <source>
        <dbReference type="SAM" id="SignalP"/>
    </source>
</evidence>
<keyword evidence="2" id="KW-0645">Protease</keyword>
<keyword evidence="2" id="KW-0378">Hydrolase</keyword>
<protein>
    <submittedName>
        <fullName evidence="2">Protease</fullName>
    </submittedName>
</protein>
<accession>A0A4U0H349</accession>
<feature type="signal peptide" evidence="1">
    <location>
        <begin position="1"/>
        <end position="23"/>
    </location>
</feature>
<keyword evidence="1" id="KW-0732">Signal</keyword>
<keyword evidence="3" id="KW-1185">Reference proteome</keyword>
<dbReference type="Proteomes" id="UP000309872">
    <property type="component" value="Unassembled WGS sequence"/>
</dbReference>
<evidence type="ECO:0000313" key="3">
    <source>
        <dbReference type="Proteomes" id="UP000309872"/>
    </source>
</evidence>
<dbReference type="OrthoDB" id="711001at2"/>
<name>A0A4U0H349_9SPHI</name>
<gene>
    <name evidence="2" type="ORF">FAZ19_12665</name>
</gene>
<organism evidence="2 3">
    <name type="scientific">Sphingobacterium alkalisoli</name>
    <dbReference type="NCBI Taxonomy" id="1874115"/>
    <lineage>
        <taxon>Bacteria</taxon>
        <taxon>Pseudomonadati</taxon>
        <taxon>Bacteroidota</taxon>
        <taxon>Sphingobacteriia</taxon>
        <taxon>Sphingobacteriales</taxon>
        <taxon>Sphingobacteriaceae</taxon>
        <taxon>Sphingobacterium</taxon>
    </lineage>
</organism>
<feature type="chain" id="PRO_5020381218" evidence="1">
    <location>
        <begin position="24"/>
        <end position="173"/>
    </location>
</feature>
<dbReference type="GO" id="GO:0006508">
    <property type="term" value="P:proteolysis"/>
    <property type="evidence" value="ECO:0007669"/>
    <property type="project" value="UniProtKB-KW"/>
</dbReference>
<dbReference type="PROSITE" id="PS51257">
    <property type="entry name" value="PROKAR_LIPOPROTEIN"/>
    <property type="match status" value="1"/>
</dbReference>
<sequence>MKKTLFLASTFLLSLLSSCNMSARNNEKTSVDSTATIKQTSSNDTSLIVQMITAPTFTVNSPVEMEFRVYNPTDSVKKFCKWHTPFEKPFMSKYLDITLNTGEEVSYLGAMAKRMMPPPEDSYLSVNPLDSLLVTIDLTKGYDLKKPGTYTLKYNSEKISGLVVQDSISFTIN</sequence>
<dbReference type="Gene3D" id="2.60.40.2970">
    <property type="match status" value="1"/>
</dbReference>